<sequence length="180" mass="19853">MGQSGWSERRLSFNLAGFGFVPKPAPGTSNSNNTALQAAADHRHRFPAGSGFRPHLLMSTTLAAFHSPRPPMCLHAAETQQATSICFVASLFRNNQQRNFLSQVRHRSIETTPSICGRPERKEMFDSVTATTRKQHTAATPESQQAQLMSRVQHPRTTPTTALPSRPNAAVVGHHERCED</sequence>
<name>A0A8J5NG09_FUSOX</name>
<reference evidence="2" key="1">
    <citation type="submission" date="2021-04" db="EMBL/GenBank/DDBJ databases">
        <title>First draft genome resource for Brassicaceae pathogens Fusarium oxysporum f. sp. raphani and Fusarium oxysporum f. sp. rapae.</title>
        <authorList>
            <person name="Asai S."/>
        </authorList>
    </citation>
    <scope>NUCLEOTIDE SEQUENCE</scope>
    <source>
        <strain evidence="2">Tf1208</strain>
    </source>
</reference>
<gene>
    <name evidence="2" type="ORF">Forpe1208_v016660</name>
</gene>
<comment type="caution">
    <text evidence="2">The sequence shown here is derived from an EMBL/GenBank/DDBJ whole genome shotgun (WGS) entry which is preliminary data.</text>
</comment>
<dbReference type="EMBL" id="JAELUQ010000015">
    <property type="protein sequence ID" value="KAG7403330.1"/>
    <property type="molecule type" value="Genomic_DNA"/>
</dbReference>
<feature type="region of interest" description="Disordered" evidence="1">
    <location>
        <begin position="135"/>
        <end position="180"/>
    </location>
</feature>
<dbReference type="AlphaFoldDB" id="A0A8J5NG09"/>
<evidence type="ECO:0000313" key="3">
    <source>
        <dbReference type="Proteomes" id="UP000694050"/>
    </source>
</evidence>
<dbReference type="Proteomes" id="UP000694050">
    <property type="component" value="Unassembled WGS sequence"/>
</dbReference>
<evidence type="ECO:0000256" key="1">
    <source>
        <dbReference type="SAM" id="MobiDB-lite"/>
    </source>
</evidence>
<feature type="compositionally biased region" description="Polar residues" evidence="1">
    <location>
        <begin position="135"/>
        <end position="163"/>
    </location>
</feature>
<protein>
    <submittedName>
        <fullName evidence="2">Uncharacterized protein</fullName>
    </submittedName>
</protein>
<accession>A0A8J5NG09</accession>
<evidence type="ECO:0000313" key="2">
    <source>
        <dbReference type="EMBL" id="KAG7403330.1"/>
    </source>
</evidence>
<proteinExistence type="predicted"/>
<organism evidence="2 3">
    <name type="scientific">Fusarium oxysporum f. sp. rapae</name>
    <dbReference type="NCBI Taxonomy" id="485398"/>
    <lineage>
        <taxon>Eukaryota</taxon>
        <taxon>Fungi</taxon>
        <taxon>Dikarya</taxon>
        <taxon>Ascomycota</taxon>
        <taxon>Pezizomycotina</taxon>
        <taxon>Sordariomycetes</taxon>
        <taxon>Hypocreomycetidae</taxon>
        <taxon>Hypocreales</taxon>
        <taxon>Nectriaceae</taxon>
        <taxon>Fusarium</taxon>
        <taxon>Fusarium oxysporum species complex</taxon>
    </lineage>
</organism>